<dbReference type="Pfam" id="PF02366">
    <property type="entry name" value="PMT"/>
    <property type="match status" value="1"/>
</dbReference>
<comment type="pathway">
    <text evidence="2 15">Protein modification; protein glycosylation.</text>
</comment>
<dbReference type="InterPro" id="IPR032421">
    <property type="entry name" value="PMT_4TMC"/>
</dbReference>
<evidence type="ECO:0000256" key="6">
    <source>
        <dbReference type="ARBA" id="ARBA00022679"/>
    </source>
</evidence>
<evidence type="ECO:0000256" key="5">
    <source>
        <dbReference type="ARBA" id="ARBA00022676"/>
    </source>
</evidence>
<dbReference type="InterPro" id="IPR016093">
    <property type="entry name" value="MIR_motif"/>
</dbReference>
<dbReference type="EC" id="2.4.1.109" evidence="4 15"/>
<evidence type="ECO:0000313" key="18">
    <source>
        <dbReference type="Proteomes" id="UP001306508"/>
    </source>
</evidence>
<evidence type="ECO:0000256" key="13">
    <source>
        <dbReference type="ARBA" id="ARBA00045085"/>
    </source>
</evidence>
<dbReference type="PROSITE" id="PS50919">
    <property type="entry name" value="MIR"/>
    <property type="match status" value="3"/>
</dbReference>
<feature type="transmembrane region" description="Helical" evidence="15">
    <location>
        <begin position="295"/>
        <end position="314"/>
    </location>
</feature>
<evidence type="ECO:0000256" key="7">
    <source>
        <dbReference type="ARBA" id="ARBA00022692"/>
    </source>
</evidence>
<keyword evidence="18" id="KW-1185">Reference proteome</keyword>
<feature type="transmembrane region" description="Helical" evidence="15">
    <location>
        <begin position="209"/>
        <end position="230"/>
    </location>
</feature>
<protein>
    <recommendedName>
        <fullName evidence="4 15">Dolichyl-phosphate-mannose--protein mannosyltransferase</fullName>
        <ecNumber evidence="4 15">2.4.1.109</ecNumber>
    </recommendedName>
</protein>
<feature type="transmembrane region" description="Helical" evidence="15">
    <location>
        <begin position="159"/>
        <end position="177"/>
    </location>
</feature>
<evidence type="ECO:0000256" key="4">
    <source>
        <dbReference type="ARBA" id="ARBA00012839"/>
    </source>
</evidence>
<dbReference type="PANTHER" id="PTHR10050:SF52">
    <property type="entry name" value="DOLICHYL-PHOSPHATE-MANNOSE--PROTEIN MANNOSYLTRANSFERASE 6"/>
    <property type="match status" value="1"/>
</dbReference>
<dbReference type="Proteomes" id="UP001306508">
    <property type="component" value="Unassembled WGS sequence"/>
</dbReference>
<dbReference type="InterPro" id="IPR027005">
    <property type="entry name" value="PMT-like"/>
</dbReference>
<dbReference type="AlphaFoldDB" id="A0AAN7W0D6"/>
<feature type="transmembrane region" description="Helical" evidence="15">
    <location>
        <begin position="663"/>
        <end position="684"/>
    </location>
</feature>
<name>A0AAN7W0D6_9SACH</name>
<evidence type="ECO:0000256" key="8">
    <source>
        <dbReference type="ARBA" id="ARBA00022737"/>
    </source>
</evidence>
<dbReference type="InterPro" id="IPR003342">
    <property type="entry name" value="ArnT-like_N"/>
</dbReference>
<feature type="transmembrane region" description="Helical" evidence="15">
    <location>
        <begin position="696"/>
        <end position="714"/>
    </location>
</feature>
<organism evidence="17 18">
    <name type="scientific">Arxiozyma heterogenica</name>
    <dbReference type="NCBI Taxonomy" id="278026"/>
    <lineage>
        <taxon>Eukaryota</taxon>
        <taxon>Fungi</taxon>
        <taxon>Dikarya</taxon>
        <taxon>Ascomycota</taxon>
        <taxon>Saccharomycotina</taxon>
        <taxon>Saccharomycetes</taxon>
        <taxon>Saccharomycetales</taxon>
        <taxon>Saccharomycetaceae</taxon>
        <taxon>Arxiozyma</taxon>
    </lineage>
</organism>
<evidence type="ECO:0000256" key="15">
    <source>
        <dbReference type="RuleBase" id="RU367007"/>
    </source>
</evidence>
<dbReference type="Pfam" id="PF16192">
    <property type="entry name" value="PMT_4TMC"/>
    <property type="match status" value="1"/>
</dbReference>
<dbReference type="Pfam" id="PF02815">
    <property type="entry name" value="MIR"/>
    <property type="match status" value="1"/>
</dbReference>
<reference evidence="18" key="1">
    <citation type="submission" date="2023-07" db="EMBL/GenBank/DDBJ databases">
        <title>A draft genome of Kazachstania heterogenica Y-27499.</title>
        <authorList>
            <person name="Donic C."/>
            <person name="Kralova J.S."/>
            <person name="Fidel L."/>
            <person name="Ben-Dor S."/>
            <person name="Jung S."/>
        </authorList>
    </citation>
    <scope>NUCLEOTIDE SEQUENCE [LARGE SCALE GENOMIC DNA]</scope>
    <source>
        <strain evidence="18">Y27499</strain>
    </source>
</reference>
<dbReference type="EMBL" id="JAWIZZ010000053">
    <property type="protein sequence ID" value="KAK5778431.1"/>
    <property type="molecule type" value="Genomic_DNA"/>
</dbReference>
<comment type="catalytic activity">
    <reaction evidence="13 15">
        <text>a di-trans,poly-cis-dolichyl beta-D-mannosyl phosphate + L-threonyl-[protein] = 3-O-(alpha-D-mannosyl)-L-threonyl-[protein] + a di-trans,poly-cis-dolichyl phosphate + H(+)</text>
        <dbReference type="Rhea" id="RHEA:53396"/>
        <dbReference type="Rhea" id="RHEA-COMP:11060"/>
        <dbReference type="Rhea" id="RHEA-COMP:13547"/>
        <dbReference type="Rhea" id="RHEA-COMP:19498"/>
        <dbReference type="Rhea" id="RHEA-COMP:19501"/>
        <dbReference type="ChEBI" id="CHEBI:15378"/>
        <dbReference type="ChEBI" id="CHEBI:30013"/>
        <dbReference type="ChEBI" id="CHEBI:57683"/>
        <dbReference type="ChEBI" id="CHEBI:58211"/>
        <dbReference type="ChEBI" id="CHEBI:137323"/>
        <dbReference type="EC" id="2.4.1.109"/>
    </reaction>
</comment>
<accession>A0AAN7W0D6</accession>
<dbReference type="InterPro" id="IPR036300">
    <property type="entry name" value="MIR_dom_sf"/>
</dbReference>
<dbReference type="PANTHER" id="PTHR10050">
    <property type="entry name" value="DOLICHYL-PHOSPHATE-MANNOSE--PROTEIN MANNOSYLTRANSFERASE"/>
    <property type="match status" value="1"/>
</dbReference>
<comment type="similarity">
    <text evidence="3 15">Belongs to the glycosyltransferase 39 family.</text>
</comment>
<evidence type="ECO:0000256" key="12">
    <source>
        <dbReference type="ARBA" id="ARBA00023180"/>
    </source>
</evidence>
<feature type="domain" description="MIR" evidence="16">
    <location>
        <begin position="348"/>
        <end position="402"/>
    </location>
</feature>
<keyword evidence="8" id="KW-0677">Repeat</keyword>
<keyword evidence="5 15" id="KW-0328">Glycosyltransferase</keyword>
<dbReference type="SUPFAM" id="SSF82109">
    <property type="entry name" value="MIR domain"/>
    <property type="match status" value="1"/>
</dbReference>
<dbReference type="GO" id="GO:0005789">
    <property type="term" value="C:endoplasmic reticulum membrane"/>
    <property type="evidence" value="ECO:0007669"/>
    <property type="project" value="UniProtKB-SubCell"/>
</dbReference>
<keyword evidence="7 15" id="KW-0812">Transmembrane</keyword>
<evidence type="ECO:0000256" key="11">
    <source>
        <dbReference type="ARBA" id="ARBA00023136"/>
    </source>
</evidence>
<dbReference type="Gene3D" id="2.80.10.50">
    <property type="match status" value="1"/>
</dbReference>
<evidence type="ECO:0000256" key="9">
    <source>
        <dbReference type="ARBA" id="ARBA00022824"/>
    </source>
</evidence>
<keyword evidence="11 15" id="KW-0472">Membrane</keyword>
<evidence type="ECO:0000259" key="16">
    <source>
        <dbReference type="PROSITE" id="PS50919"/>
    </source>
</evidence>
<comment type="caution">
    <text evidence="17">The sequence shown here is derived from an EMBL/GenBank/DDBJ whole genome shotgun (WGS) entry which is preliminary data.</text>
</comment>
<proteinExistence type="inferred from homology"/>
<keyword evidence="9 15" id="KW-0256">Endoplasmic reticulum</keyword>
<keyword evidence="6 15" id="KW-0808">Transferase</keyword>
<comment type="catalytic activity">
    <reaction evidence="14 15">
        <text>a di-trans,poly-cis-dolichyl beta-D-mannosyl phosphate + L-seryl-[protein] = 3-O-(alpha-D-mannosyl)-L-seryl-[protein] + a di-trans,poly-cis-dolichyl phosphate + H(+)</text>
        <dbReference type="Rhea" id="RHEA:17377"/>
        <dbReference type="Rhea" id="RHEA-COMP:9863"/>
        <dbReference type="Rhea" id="RHEA-COMP:13546"/>
        <dbReference type="Rhea" id="RHEA-COMP:19498"/>
        <dbReference type="Rhea" id="RHEA-COMP:19501"/>
        <dbReference type="ChEBI" id="CHEBI:15378"/>
        <dbReference type="ChEBI" id="CHEBI:29999"/>
        <dbReference type="ChEBI" id="CHEBI:57683"/>
        <dbReference type="ChEBI" id="CHEBI:58211"/>
        <dbReference type="ChEBI" id="CHEBI:137321"/>
        <dbReference type="EC" id="2.4.1.109"/>
    </reaction>
</comment>
<evidence type="ECO:0000256" key="3">
    <source>
        <dbReference type="ARBA" id="ARBA00007222"/>
    </source>
</evidence>
<evidence type="ECO:0000256" key="14">
    <source>
        <dbReference type="ARBA" id="ARBA00045102"/>
    </source>
</evidence>
<sequence length="766" mass="89259">MSISDVPIHKDISKLPETKVSKELAKHNNNDNDHYNHDIKEHINKKDHKKETDSNGLRTKILNNENIKWCILELLGPIFLTFLSFKVRFQEIDKNRQVVWDEAHFGKFGSYYIKHEFYHDVHPPLGKMLIALSEWLAGFDGHFDFESNSDYPGNVNFKFMRQFNAMFGALCTPLAFFSSKWMGLNYWSVYLITLMVTLEHSFIVLSKFILLDSMLLFFIALSFACMCKLYDLRDRQMTREWSLWMLLTGISLGCVCSVKWVGLFITSVVGLYTVLDLFKLYYDKRVGRIKYVRHWLVRIIDLIIVPFLIYLFCFKIHFSLLYKSGTGDASTNTLFQVNLEGTKIENSPRNVLFGSQVTIRSHGLSPNLLHSHPQLYPDGSGQRQITGYGHSDSNNVWEIQFSRRSIMKFDDNKKTSNSQLLGVGNGSLIRLVHNNTRSNLHSHEIPSHVSRGNYEVSGYGDDINGDSKDDWIIEIVDQLDSANPDFHKENPDLVHPISTFFRLKHADLGCYLATTGLAYPNWGFSQAEIVCKQSWSSRDKSTWWNIEDHWNDNLEVEDDYVPPKSKFWTDFILINFAMASSNNALIPDPDKYDRLASKAWEWPTLHRGLRMNHWGMDQARYFMMGSPFNTWISTLFIILFPIPVLTILIKQKRQTTLFTEEQWMSYIIQGIFPFISWLANYLPFVVMGRVTYVHHYAPALYFAIILFGSTMNYYLEKSYYYLKTAIYLILFTGCIYIYIKFSPICQGMIGPMLTYDYLKWLSSWEL</sequence>
<feature type="transmembrane region" description="Helical" evidence="15">
    <location>
        <begin position="720"/>
        <end position="739"/>
    </location>
</feature>
<feature type="transmembrane region" description="Helical" evidence="15">
    <location>
        <begin position="628"/>
        <end position="651"/>
    </location>
</feature>
<comment type="function">
    <text evidence="15">Transfers mannose from Dol-P-mannose to Ser or Thr residues on proteins.</text>
</comment>
<evidence type="ECO:0000313" key="17">
    <source>
        <dbReference type="EMBL" id="KAK5778431.1"/>
    </source>
</evidence>
<feature type="transmembrane region" description="Helical" evidence="15">
    <location>
        <begin position="242"/>
        <end position="275"/>
    </location>
</feature>
<feature type="domain" description="MIR" evidence="16">
    <location>
        <begin position="491"/>
        <end position="549"/>
    </location>
</feature>
<gene>
    <name evidence="17" type="ORF">RI543_004095</name>
</gene>
<feature type="domain" description="MIR" evidence="16">
    <location>
        <begin position="418"/>
        <end position="476"/>
    </location>
</feature>
<dbReference type="SMART" id="SM00472">
    <property type="entry name" value="MIR"/>
    <property type="match status" value="3"/>
</dbReference>
<keyword evidence="12" id="KW-0325">Glycoprotein</keyword>
<evidence type="ECO:0000256" key="1">
    <source>
        <dbReference type="ARBA" id="ARBA00004477"/>
    </source>
</evidence>
<dbReference type="GO" id="GO:0004169">
    <property type="term" value="F:dolichyl-phosphate-mannose-protein mannosyltransferase activity"/>
    <property type="evidence" value="ECO:0007669"/>
    <property type="project" value="UniProtKB-UniRule"/>
</dbReference>
<comment type="subcellular location">
    <subcellularLocation>
        <location evidence="1 15">Endoplasmic reticulum membrane</location>
        <topology evidence="1 15">Multi-pass membrane protein</topology>
    </subcellularLocation>
</comment>
<keyword evidence="10 15" id="KW-1133">Transmembrane helix</keyword>
<evidence type="ECO:0000256" key="2">
    <source>
        <dbReference type="ARBA" id="ARBA00004922"/>
    </source>
</evidence>
<evidence type="ECO:0000256" key="10">
    <source>
        <dbReference type="ARBA" id="ARBA00022989"/>
    </source>
</evidence>
<dbReference type="CDD" id="cd23284">
    <property type="entry name" value="beta-trefoil_MIR_PMT2-like"/>
    <property type="match status" value="1"/>
</dbReference>